<keyword evidence="1" id="KW-0812">Transmembrane</keyword>
<evidence type="ECO:0000256" key="2">
    <source>
        <dbReference type="SAM" id="SignalP"/>
    </source>
</evidence>
<evidence type="ECO:0000313" key="4">
    <source>
        <dbReference type="EMBL" id="CAI5759512.1"/>
    </source>
</evidence>
<proteinExistence type="predicted"/>
<dbReference type="Pfam" id="PF01105">
    <property type="entry name" value="EMP24_GP25L"/>
    <property type="match status" value="1"/>
</dbReference>
<dbReference type="AlphaFoldDB" id="A0A9W4XEL0"/>
<evidence type="ECO:0000313" key="5">
    <source>
        <dbReference type="Proteomes" id="UP001152885"/>
    </source>
</evidence>
<dbReference type="SMART" id="SM01190">
    <property type="entry name" value="EMP24_GP25L"/>
    <property type="match status" value="1"/>
</dbReference>
<reference evidence="4" key="1">
    <citation type="submission" date="2022-12" db="EMBL/GenBank/DDBJ databases">
        <authorList>
            <person name="Brejova B."/>
        </authorList>
    </citation>
    <scope>NUCLEOTIDE SEQUENCE</scope>
</reference>
<feature type="domain" description="GOLD" evidence="3">
    <location>
        <begin position="18"/>
        <end position="257"/>
    </location>
</feature>
<feature type="signal peptide" evidence="2">
    <location>
        <begin position="1"/>
        <end position="20"/>
    </location>
</feature>
<keyword evidence="2" id="KW-0732">Signal</keyword>
<evidence type="ECO:0000256" key="1">
    <source>
        <dbReference type="SAM" id="Phobius"/>
    </source>
</evidence>
<feature type="transmembrane region" description="Helical" evidence="1">
    <location>
        <begin position="226"/>
        <end position="251"/>
    </location>
</feature>
<dbReference type="EMBL" id="CANTUO010000004">
    <property type="protein sequence ID" value="CAI5759512.1"/>
    <property type="molecule type" value="Genomic_DNA"/>
</dbReference>
<keyword evidence="1" id="KW-1133">Transmembrane helix</keyword>
<comment type="caution">
    <text evidence="4">The sequence shown here is derived from an EMBL/GenBank/DDBJ whole genome shotgun (WGS) entry which is preliminary data.</text>
</comment>
<keyword evidence="1" id="KW-0472">Membrane</keyword>
<dbReference type="Proteomes" id="UP001152885">
    <property type="component" value="Unassembled WGS sequence"/>
</dbReference>
<sequence>MIKKLIILYIFLLSFARALGIIVSPTKDAKSNINKLSSPNNLENCINYQVNPNDIIILNVKNIERIHSQILNLVIFDSNGNILRNQRNLAKTDKEFDLILKNTDVTINEKREVVKDFIHICFDNLYNDLSWSFKPRDYELELGINIKSNMEYTNYNIYKKYFSNDLEQEKQQVDNEEFDSAIFDQKISKVRHELDLIVENLQNSEEILNDLKLQESKLRDINESIFSGYTFISIILCVTILICGLIQLIIYRLYIFKKCKI</sequence>
<feature type="chain" id="PRO_5040781361" description="GOLD domain-containing protein" evidence="2">
    <location>
        <begin position="21"/>
        <end position="261"/>
    </location>
</feature>
<gene>
    <name evidence="4" type="ORF">CANVERA_P4024</name>
</gene>
<organism evidence="4 5">
    <name type="scientific">Candida verbasci</name>
    <dbReference type="NCBI Taxonomy" id="1227364"/>
    <lineage>
        <taxon>Eukaryota</taxon>
        <taxon>Fungi</taxon>
        <taxon>Dikarya</taxon>
        <taxon>Ascomycota</taxon>
        <taxon>Saccharomycotina</taxon>
        <taxon>Pichiomycetes</taxon>
        <taxon>Debaryomycetaceae</taxon>
        <taxon>Candida/Lodderomyces clade</taxon>
        <taxon>Candida</taxon>
    </lineage>
</organism>
<protein>
    <recommendedName>
        <fullName evidence="3">GOLD domain-containing protein</fullName>
    </recommendedName>
</protein>
<keyword evidence="5" id="KW-1185">Reference proteome</keyword>
<accession>A0A9W4XEL0</accession>
<evidence type="ECO:0000259" key="3">
    <source>
        <dbReference type="SMART" id="SM01190"/>
    </source>
</evidence>
<name>A0A9W4XEL0_9ASCO</name>
<dbReference type="InterPro" id="IPR009038">
    <property type="entry name" value="GOLD_dom"/>
</dbReference>
<dbReference type="OrthoDB" id="4013248at2759"/>